<dbReference type="Pfam" id="PF00296">
    <property type="entry name" value="Bac_luciferase"/>
    <property type="match status" value="1"/>
</dbReference>
<dbReference type="InterPro" id="IPR011251">
    <property type="entry name" value="Luciferase-like_dom"/>
</dbReference>
<keyword evidence="1" id="KW-0285">Flavoprotein</keyword>
<keyword evidence="2" id="KW-0288">FMN</keyword>
<proteinExistence type="inferred from homology"/>
<keyword evidence="3 7" id="KW-0560">Oxidoreductase</keyword>
<dbReference type="EC" id="1.-.-.-" evidence="7"/>
<dbReference type="InterPro" id="IPR016215">
    <property type="entry name" value="NTA_MOA"/>
</dbReference>
<dbReference type="SUPFAM" id="SSF51679">
    <property type="entry name" value="Bacterial luciferase-like"/>
    <property type="match status" value="1"/>
</dbReference>
<dbReference type="RefSeq" id="WP_213353040.1">
    <property type="nucleotide sequence ID" value="NZ_JAHBGB010000031.1"/>
</dbReference>
<evidence type="ECO:0000256" key="2">
    <source>
        <dbReference type="ARBA" id="ARBA00022643"/>
    </source>
</evidence>
<evidence type="ECO:0000256" key="1">
    <source>
        <dbReference type="ARBA" id="ARBA00022630"/>
    </source>
</evidence>
<accession>A0ABW4YVZ8</accession>
<dbReference type="InterPro" id="IPR036661">
    <property type="entry name" value="Luciferase-like_sf"/>
</dbReference>
<evidence type="ECO:0000256" key="5">
    <source>
        <dbReference type="ARBA" id="ARBA00033748"/>
    </source>
</evidence>
<dbReference type="PANTHER" id="PTHR30011">
    <property type="entry name" value="ALKANESULFONATE MONOOXYGENASE-RELATED"/>
    <property type="match status" value="1"/>
</dbReference>
<name>A0ABW4YVZ8_9HYPH</name>
<dbReference type="EMBL" id="JBHUHD010000001">
    <property type="protein sequence ID" value="MFD2140388.1"/>
    <property type="molecule type" value="Genomic_DNA"/>
</dbReference>
<evidence type="ECO:0000259" key="6">
    <source>
        <dbReference type="Pfam" id="PF00296"/>
    </source>
</evidence>
<evidence type="ECO:0000256" key="3">
    <source>
        <dbReference type="ARBA" id="ARBA00023002"/>
    </source>
</evidence>
<evidence type="ECO:0000313" key="7">
    <source>
        <dbReference type="EMBL" id="MFD2140388.1"/>
    </source>
</evidence>
<organism evidence="7 8">
    <name type="scientific">Ancylobacter oerskovii</name>
    <dbReference type="NCBI Taxonomy" id="459519"/>
    <lineage>
        <taxon>Bacteria</taxon>
        <taxon>Pseudomonadati</taxon>
        <taxon>Pseudomonadota</taxon>
        <taxon>Alphaproteobacteria</taxon>
        <taxon>Hyphomicrobiales</taxon>
        <taxon>Xanthobacteraceae</taxon>
        <taxon>Ancylobacter</taxon>
    </lineage>
</organism>
<dbReference type="Proteomes" id="UP001597299">
    <property type="component" value="Unassembled WGS sequence"/>
</dbReference>
<gene>
    <name evidence="7" type="ORF">ACFSNC_08265</name>
</gene>
<comment type="similarity">
    <text evidence="5">Belongs to the NtaA/SnaA/DszA monooxygenase family.</text>
</comment>
<protein>
    <submittedName>
        <fullName evidence="7">LLM class flavin-dependent oxidoreductase</fullName>
        <ecNumber evidence="7">1.-.-.-</ecNumber>
    </submittedName>
</protein>
<dbReference type="PANTHER" id="PTHR30011:SF16">
    <property type="entry name" value="C2H2 FINGER DOMAIN TRANSCRIPTION FACTOR (EUROFUNG)-RELATED"/>
    <property type="match status" value="1"/>
</dbReference>
<dbReference type="InterPro" id="IPR051260">
    <property type="entry name" value="Diverse_substr_monoxygenases"/>
</dbReference>
<evidence type="ECO:0000313" key="8">
    <source>
        <dbReference type="Proteomes" id="UP001597299"/>
    </source>
</evidence>
<comment type="caution">
    <text evidence="7">The sequence shown here is derived from an EMBL/GenBank/DDBJ whole genome shotgun (WGS) entry which is preliminary data.</text>
</comment>
<feature type="domain" description="Luciferase-like" evidence="6">
    <location>
        <begin position="27"/>
        <end position="385"/>
    </location>
</feature>
<dbReference type="PIRSF" id="PIRSF000337">
    <property type="entry name" value="NTA_MOA"/>
    <property type="match status" value="1"/>
</dbReference>
<keyword evidence="4" id="KW-0503">Monooxygenase</keyword>
<reference evidence="8" key="1">
    <citation type="journal article" date="2019" name="Int. J. Syst. Evol. Microbiol.">
        <title>The Global Catalogue of Microorganisms (GCM) 10K type strain sequencing project: providing services to taxonomists for standard genome sequencing and annotation.</title>
        <authorList>
            <consortium name="The Broad Institute Genomics Platform"/>
            <consortium name="The Broad Institute Genome Sequencing Center for Infectious Disease"/>
            <person name="Wu L."/>
            <person name="Ma J."/>
        </authorList>
    </citation>
    <scope>NUCLEOTIDE SEQUENCE [LARGE SCALE GENOMIC DNA]</scope>
    <source>
        <strain evidence="8">CCM 7435</strain>
    </source>
</reference>
<dbReference type="NCBIfam" id="TIGR03860">
    <property type="entry name" value="FMN_nitrolo"/>
    <property type="match status" value="1"/>
</dbReference>
<dbReference type="GO" id="GO:0016491">
    <property type="term" value="F:oxidoreductase activity"/>
    <property type="evidence" value="ECO:0007669"/>
    <property type="project" value="UniProtKB-KW"/>
</dbReference>
<evidence type="ECO:0000256" key="4">
    <source>
        <dbReference type="ARBA" id="ARBA00023033"/>
    </source>
</evidence>
<sequence length="448" mass="49485">MSQRRQLSLNLFVYPGGHHEAAWRYKGTDIARLNDIAYYQDLAKRAEAATIDSLFFADGPVLADNIRYAARYRVEPITWLAAIGAVTSHIGLIATASTTYNEPYNLARLFASLDHLSHGRAGWNIVTTSQAAASQNFGLVEHPVHAERYEKSREFVEVVTKLWDSWEDGAVLADQASGLFADTDRIHAIEHIGKHFKVKGPLNAPRTPQGRPVYVQAGSSEDGRSFAAQYAEAIFTAHQTLGSAQAFYADIKSRAVALGRRPEHIKVLPGLSPFIGSTEAEAKALEEEFNDLIQPEYSLGQLKRMTGIDLSGYDLDGPFPRHLLDIDGNIGAASRFQLIVGILDRENPSIRQLINRLAGGRGHFVLAGTPERIADEIQLWFENGAADGFNIMPPWLTGGFDAFAQEVVPLLRKRGLFRTEYSGTTLRDHYGLPRPESRFAGRSLRASA</sequence>
<keyword evidence="8" id="KW-1185">Reference proteome</keyword>
<dbReference type="Gene3D" id="3.20.20.30">
    <property type="entry name" value="Luciferase-like domain"/>
    <property type="match status" value="1"/>
</dbReference>
<dbReference type="CDD" id="cd01095">
    <property type="entry name" value="Nitrilotriacetate_monoxgenase"/>
    <property type="match status" value="1"/>
</dbReference>